<evidence type="ECO:0000256" key="7">
    <source>
        <dbReference type="HAMAP-Rule" id="MF_00802"/>
    </source>
</evidence>
<dbReference type="EC" id="2.7.7.89" evidence="7"/>
<evidence type="ECO:0000256" key="2">
    <source>
        <dbReference type="ARBA" id="ARBA00022695"/>
    </source>
</evidence>
<dbReference type="NCBIfam" id="NF008292">
    <property type="entry name" value="PRK11072.1"/>
    <property type="match status" value="1"/>
</dbReference>
<dbReference type="Pfam" id="PF08335">
    <property type="entry name" value="GlnD_UR_UTase"/>
    <property type="match status" value="2"/>
</dbReference>
<reference evidence="10" key="1">
    <citation type="journal article" date="2010" name="Int. J. Syst. Evol. Microbiol.">
        <title>Porticoccus litoralis gen. nov., sp. nov., a gammaproteobacterium isolated from the Yellow Sea.</title>
        <authorList>
            <person name="Oh H.M."/>
            <person name="Kim H."/>
            <person name="Kim K.M."/>
            <person name="Min G.S."/>
            <person name="Cho J.C."/>
        </authorList>
    </citation>
    <scope>NUCLEOTIDE SEQUENCE</scope>
    <source>
        <strain evidence="10">DSM 25064</strain>
    </source>
</reference>
<dbReference type="FunFam" id="1.20.120.330:FF:000005">
    <property type="entry name" value="Bifunctional glutamine synthetase adenylyltransferase/adenylyl-removing enzyme"/>
    <property type="match status" value="1"/>
</dbReference>
<keyword evidence="10" id="KW-0436">Ligase</keyword>
<dbReference type="Gene3D" id="1.20.120.1510">
    <property type="match status" value="1"/>
</dbReference>
<dbReference type="GO" id="GO:0000287">
    <property type="term" value="F:magnesium ion binding"/>
    <property type="evidence" value="ECO:0007669"/>
    <property type="project" value="UniProtKB-UniRule"/>
</dbReference>
<dbReference type="AlphaFoldDB" id="A0AAW8B668"/>
<evidence type="ECO:0000259" key="9">
    <source>
        <dbReference type="Pfam" id="PF08335"/>
    </source>
</evidence>
<dbReference type="EMBL" id="JAUUUU010000003">
    <property type="protein sequence ID" value="MDP1520939.1"/>
    <property type="molecule type" value="Genomic_DNA"/>
</dbReference>
<organism evidence="10 11">
    <name type="scientific">Porticoccus litoralis</name>
    <dbReference type="NCBI Taxonomy" id="434086"/>
    <lineage>
        <taxon>Bacteria</taxon>
        <taxon>Pseudomonadati</taxon>
        <taxon>Pseudomonadota</taxon>
        <taxon>Gammaproteobacteria</taxon>
        <taxon>Cellvibrionales</taxon>
        <taxon>Porticoccaceae</taxon>
        <taxon>Porticoccus</taxon>
    </lineage>
</organism>
<sequence>MHQLSLPSPLMENWLRHQEHFRNRAGSEQTDWLDEALQDKQFAQAMGIAWGGSEFVATTCVQQPTMFQELVLSGDLDNALVPGELEQRLRSHLDGVASEEELLKKLRLFRNREMVRIVWRDFNRLAELEETTGDMTSLAEAVLSVTLEYLYGRACEEWGTPLDRQGNPQQMVILGMGKLGAWELNVSSDIDLIFTYPEAGETSGGKRNLSNQEFFVRLGQRLIKALDARTAEGFVFRVDMRLRPYGQSGALVLNFDAMEEYYQTQGRDWERYAMIKARVVAGDQQAGRQLMSMLRPFTYRKYIDFSAFESLRSMKAMINREVQRKGLSADVKRGAGGIREVEFIAQAFQIIRGGRDSRFQTPELKAILPLIAEEGMLSSEEAKQLYEGYRFLRNVEHVLQAWQDRQTQLLPQDAEGQALVAVLMGYSDWSQFLERLDKHRSCIRGLFEDVVAEDRRDAEASTETQDCELAKTVWLSSDPEGQMAEALAELGYDDVAKAVNGIVSLRDSHAVLAMANDTRGRLDGLIPRLIPVCGQMPNSAETLCRVLKLIAAVARRSAYLVLLRENPSALQTTVELFSASSWVADQLIRYPALLDELLDNRSLLSLPDRAALSDELRQQLLRIPSDDFETQMEVLRYFQRSHGLHVAACEVEGILPLMQVSDYLTWLAEAILEHVLEMAWEQLVARHGKPRTVTGEDAGFLIVGYGKLGGIELGHGSDLDLVFLHNADPAKSTDGEKAIDSASFFARLGQRIIHILTARLPSGDLYEVDMRLRPSGNSGMLVSSLGAFEKYQMEEAWIWEHQALVRARTIAGDETLAEQFYTIRERVLCRQRDTLELKQAVVEMRDKMRKHLGSGAGGQSGEGIFNLKQDAGGIVDIEFMVQFAVLAWSHDITGLTHWSDNIRILESLEESGVLSRDDAQCLISAYKKYRSAGHRLQLQQATGVVDATEFSAEREQVKAVWQRLLG</sequence>
<comment type="function">
    <text evidence="7">Involved in the regulation of glutamine synthetase GlnA, a key enzyme in the process to assimilate ammonia. When cellular nitrogen levels are high, the C-terminal adenylyl transferase (AT) inactivates GlnA by covalent transfer of an adenylyl group from ATP to specific tyrosine residue of GlnA, thus reducing its activity. Conversely, when nitrogen levels are low, the N-terminal adenylyl removase (AR) activates GlnA by removing the adenylyl group by phosphorolysis, increasing its activity. The regulatory region of GlnE binds the signal transduction protein PII (GlnB) which indicates the nitrogen status of the cell.</text>
</comment>
<evidence type="ECO:0000313" key="11">
    <source>
        <dbReference type="Proteomes" id="UP001178354"/>
    </source>
</evidence>
<dbReference type="GO" id="GO:0008882">
    <property type="term" value="F:[glutamate-ammonia-ligase] adenylyltransferase activity"/>
    <property type="evidence" value="ECO:0007669"/>
    <property type="project" value="UniProtKB-UniRule"/>
</dbReference>
<comment type="catalytic activity">
    <reaction evidence="7">
        <text>[glutamine synthetase]-L-tyrosine + ATP = [glutamine synthetase]-O(4)-(5'-adenylyl)-L-tyrosine + diphosphate</text>
        <dbReference type="Rhea" id="RHEA:18589"/>
        <dbReference type="Rhea" id="RHEA-COMP:10660"/>
        <dbReference type="Rhea" id="RHEA-COMP:10661"/>
        <dbReference type="ChEBI" id="CHEBI:30616"/>
        <dbReference type="ChEBI" id="CHEBI:33019"/>
        <dbReference type="ChEBI" id="CHEBI:46858"/>
        <dbReference type="ChEBI" id="CHEBI:83624"/>
        <dbReference type="EC" id="2.7.7.42"/>
    </reaction>
</comment>
<comment type="caution">
    <text evidence="10">The sequence shown here is derived from an EMBL/GenBank/DDBJ whole genome shotgun (WGS) entry which is preliminary data.</text>
</comment>
<evidence type="ECO:0000259" key="8">
    <source>
        <dbReference type="Pfam" id="PF03710"/>
    </source>
</evidence>
<evidence type="ECO:0000256" key="4">
    <source>
        <dbReference type="ARBA" id="ARBA00022840"/>
    </source>
</evidence>
<keyword evidence="3 7" id="KW-0547">Nucleotide-binding</keyword>
<keyword evidence="2 7" id="KW-0548">Nucleotidyltransferase</keyword>
<comment type="similarity">
    <text evidence="7">Belongs to the GlnE family.</text>
</comment>
<keyword evidence="6 7" id="KW-0511">Multifunctional enzyme</keyword>
<dbReference type="RefSeq" id="WP_305170530.1">
    <property type="nucleotide sequence ID" value="NZ_JAUUUU010000003.1"/>
</dbReference>
<feature type="domain" description="PII-uridylyltransferase/Glutamine-synthetase adenylyltransferase" evidence="9">
    <location>
        <begin position="865"/>
        <end position="940"/>
    </location>
</feature>
<dbReference type="GO" id="GO:0016874">
    <property type="term" value="F:ligase activity"/>
    <property type="evidence" value="ECO:0007669"/>
    <property type="project" value="UniProtKB-KW"/>
</dbReference>
<dbReference type="GO" id="GO:0005829">
    <property type="term" value="C:cytosol"/>
    <property type="evidence" value="ECO:0007669"/>
    <property type="project" value="TreeGrafter"/>
</dbReference>
<dbReference type="PANTHER" id="PTHR30621:SF0">
    <property type="entry name" value="BIFUNCTIONAL GLUTAMINE SYNTHETASE ADENYLYLTRANSFERASE_ADENYLYL-REMOVING ENZYME"/>
    <property type="match status" value="1"/>
</dbReference>
<dbReference type="InterPro" id="IPR005190">
    <property type="entry name" value="GlnE_rpt_dom"/>
</dbReference>
<dbReference type="SUPFAM" id="SSF81301">
    <property type="entry name" value="Nucleotidyltransferase"/>
    <property type="match status" value="2"/>
</dbReference>
<comment type="cofactor">
    <cofactor evidence="7">
        <name>Mg(2+)</name>
        <dbReference type="ChEBI" id="CHEBI:18420"/>
    </cofactor>
</comment>
<dbReference type="CDD" id="cd05401">
    <property type="entry name" value="NT_GlnE_GlnD_like"/>
    <property type="match status" value="2"/>
</dbReference>
<dbReference type="Pfam" id="PF03710">
    <property type="entry name" value="GlnE"/>
    <property type="match status" value="2"/>
</dbReference>
<feature type="region of interest" description="Adenylyl transferase" evidence="7">
    <location>
        <begin position="463"/>
        <end position="966"/>
    </location>
</feature>
<name>A0AAW8B668_9GAMM</name>
<evidence type="ECO:0000256" key="6">
    <source>
        <dbReference type="ARBA" id="ARBA00023268"/>
    </source>
</evidence>
<dbReference type="Gene3D" id="3.30.460.10">
    <property type="entry name" value="Beta Polymerase, domain 2"/>
    <property type="match status" value="2"/>
</dbReference>
<dbReference type="PANTHER" id="PTHR30621">
    <property type="entry name" value="GLUTAMINE SYNTHETASE ADENYLYLTRANSFERASE"/>
    <property type="match status" value="1"/>
</dbReference>
<evidence type="ECO:0000256" key="5">
    <source>
        <dbReference type="ARBA" id="ARBA00022842"/>
    </source>
</evidence>
<dbReference type="InterPro" id="IPR043519">
    <property type="entry name" value="NT_sf"/>
</dbReference>
<dbReference type="GO" id="GO:0047388">
    <property type="term" value="F:[glutamine synthetase]-adenylyl-L-tyrosine phosphorylase activity"/>
    <property type="evidence" value="ECO:0007669"/>
    <property type="project" value="UniProtKB-EC"/>
</dbReference>
<evidence type="ECO:0000313" key="10">
    <source>
        <dbReference type="EMBL" id="MDP1520939.1"/>
    </source>
</evidence>
<dbReference type="HAMAP" id="MF_00802">
    <property type="entry name" value="GlnE"/>
    <property type="match status" value="1"/>
</dbReference>
<comment type="catalytic activity">
    <reaction evidence="7">
        <text>[glutamine synthetase]-O(4)-(5'-adenylyl)-L-tyrosine + phosphate = [glutamine synthetase]-L-tyrosine + ADP</text>
        <dbReference type="Rhea" id="RHEA:43716"/>
        <dbReference type="Rhea" id="RHEA-COMP:10660"/>
        <dbReference type="Rhea" id="RHEA-COMP:10661"/>
        <dbReference type="ChEBI" id="CHEBI:43474"/>
        <dbReference type="ChEBI" id="CHEBI:46858"/>
        <dbReference type="ChEBI" id="CHEBI:83624"/>
        <dbReference type="ChEBI" id="CHEBI:456216"/>
        <dbReference type="EC" id="2.7.7.89"/>
    </reaction>
</comment>
<dbReference type="FunFam" id="3.30.460.10:FF:000009">
    <property type="entry name" value="Bifunctional glutamine synthetase adenylyltransferase/adenylyl-removing enzyme"/>
    <property type="match status" value="2"/>
</dbReference>
<keyword evidence="4 7" id="KW-0067">ATP-binding</keyword>
<dbReference type="EC" id="2.7.7.42" evidence="7"/>
<dbReference type="SUPFAM" id="SSF81593">
    <property type="entry name" value="Nucleotidyltransferase substrate binding subunit/domain"/>
    <property type="match status" value="2"/>
</dbReference>
<dbReference type="InterPro" id="IPR023057">
    <property type="entry name" value="GlnE"/>
</dbReference>
<feature type="domain" description="Glutamate-ammonia ligase adenylyltransferase repeated" evidence="8">
    <location>
        <begin position="572"/>
        <end position="820"/>
    </location>
</feature>
<proteinExistence type="inferred from homology"/>
<feature type="domain" description="Glutamate-ammonia ligase adenylyltransferase repeated" evidence="8">
    <location>
        <begin position="50"/>
        <end position="289"/>
    </location>
</feature>
<evidence type="ECO:0000256" key="1">
    <source>
        <dbReference type="ARBA" id="ARBA00022679"/>
    </source>
</evidence>
<dbReference type="GO" id="GO:0005524">
    <property type="term" value="F:ATP binding"/>
    <property type="evidence" value="ECO:0007669"/>
    <property type="project" value="UniProtKB-UniRule"/>
</dbReference>
<feature type="region of interest" description="Adenylyl removase" evidence="7">
    <location>
        <begin position="1"/>
        <end position="455"/>
    </location>
</feature>
<gene>
    <name evidence="7 10" type="primary">glnE</name>
    <name evidence="10" type="ORF">Q8A57_08165</name>
</gene>
<keyword evidence="1 7" id="KW-0808">Transferase</keyword>
<dbReference type="GO" id="GO:0000820">
    <property type="term" value="P:regulation of glutamine family amino acid metabolic process"/>
    <property type="evidence" value="ECO:0007669"/>
    <property type="project" value="UniProtKB-UniRule"/>
</dbReference>
<protein>
    <recommendedName>
        <fullName evidence="7">Bifunctional glutamine synthetase adenylyltransferase/adenylyl-removing enzyme</fullName>
    </recommendedName>
    <alternativeName>
        <fullName evidence="7">ATP:glutamine synthetase adenylyltransferase</fullName>
    </alternativeName>
    <alternativeName>
        <fullName evidence="7">ATase</fullName>
    </alternativeName>
    <domain>
        <recommendedName>
            <fullName evidence="7">Glutamine synthetase adenylyl-L-tyrosine phosphorylase</fullName>
            <ecNumber evidence="7">2.7.7.89</ecNumber>
        </recommendedName>
        <alternativeName>
            <fullName evidence="7">Adenylyl removase</fullName>
            <shortName evidence="7">AR</shortName>
            <shortName evidence="7">AT-N</shortName>
        </alternativeName>
    </domain>
    <domain>
        <recommendedName>
            <fullName evidence="7">Glutamine synthetase adenylyl transferase</fullName>
            <ecNumber evidence="7">2.7.7.42</ecNumber>
        </recommendedName>
        <alternativeName>
            <fullName evidence="7">Adenylyl transferase</fullName>
            <shortName evidence="7">AT</shortName>
            <shortName evidence="7">AT-C</shortName>
        </alternativeName>
    </domain>
</protein>
<evidence type="ECO:0000256" key="3">
    <source>
        <dbReference type="ARBA" id="ARBA00022741"/>
    </source>
</evidence>
<dbReference type="InterPro" id="IPR013546">
    <property type="entry name" value="PII_UdlTrfase/GS_AdlTrfase"/>
</dbReference>
<accession>A0AAW8B668</accession>
<reference evidence="10" key="2">
    <citation type="submission" date="2023-08" db="EMBL/GenBank/DDBJ databases">
        <authorList>
            <person name="Luo J."/>
        </authorList>
    </citation>
    <scope>NUCLEOTIDE SEQUENCE</scope>
    <source>
        <strain evidence="10">DSM 25064</strain>
    </source>
</reference>
<keyword evidence="5 7" id="KW-0460">Magnesium</keyword>
<dbReference type="Gene3D" id="1.20.120.330">
    <property type="entry name" value="Nucleotidyltransferases domain 2"/>
    <property type="match status" value="2"/>
</dbReference>
<feature type="domain" description="PII-uridylyltransferase/Glutamine-synthetase adenylyltransferase" evidence="9">
    <location>
        <begin position="312"/>
        <end position="450"/>
    </location>
</feature>
<keyword evidence="11" id="KW-1185">Reference proteome</keyword>
<dbReference type="Proteomes" id="UP001178354">
    <property type="component" value="Unassembled WGS sequence"/>
</dbReference>